<proteinExistence type="predicted"/>
<dbReference type="EMBL" id="MLJW01006408">
    <property type="protein sequence ID" value="OIQ66719.1"/>
    <property type="molecule type" value="Genomic_DNA"/>
</dbReference>
<dbReference type="AlphaFoldDB" id="A0A1J5PFX1"/>
<protein>
    <submittedName>
        <fullName evidence="1">Uncharacterized protein</fullName>
    </submittedName>
</protein>
<evidence type="ECO:0000313" key="1">
    <source>
        <dbReference type="EMBL" id="OIQ66719.1"/>
    </source>
</evidence>
<gene>
    <name evidence="1" type="ORF">GALL_517090</name>
</gene>
<reference evidence="1" key="1">
    <citation type="submission" date="2016-10" db="EMBL/GenBank/DDBJ databases">
        <title>Sequence of Gallionella enrichment culture.</title>
        <authorList>
            <person name="Poehlein A."/>
            <person name="Muehling M."/>
            <person name="Daniel R."/>
        </authorList>
    </citation>
    <scope>NUCLEOTIDE SEQUENCE</scope>
</reference>
<comment type="caution">
    <text evidence="1">The sequence shown here is derived from an EMBL/GenBank/DDBJ whole genome shotgun (WGS) entry which is preliminary data.</text>
</comment>
<accession>A0A1J5PFX1</accession>
<sequence length="156" mass="17321">MDACPANGFVHVKEVFSFAKGVQHDRHGTAVNGVRPDPQQVVQQPRDLGKHDTDVLGTQGHLQAQHFLHSKTVALLIAHHRHVVESVHVRQGLQKSLGLCQLFGPPMQQAYVRVGPLDNLTVELQYQAQDTVRSRVLWTKVKGVVLYLSHSSSCLL</sequence>
<name>A0A1J5PFX1_9ZZZZ</name>
<organism evidence="1">
    <name type="scientific">mine drainage metagenome</name>
    <dbReference type="NCBI Taxonomy" id="410659"/>
    <lineage>
        <taxon>unclassified sequences</taxon>
        <taxon>metagenomes</taxon>
        <taxon>ecological metagenomes</taxon>
    </lineage>
</organism>